<feature type="binding site" evidence="8">
    <location>
        <position position="65"/>
    </location>
    <ligand>
        <name>Zn(2+)</name>
        <dbReference type="ChEBI" id="CHEBI:29105"/>
        <label>1</label>
        <note>catalytic</note>
    </ligand>
</feature>
<dbReference type="Proteomes" id="UP001233673">
    <property type="component" value="Unassembled WGS sequence"/>
</dbReference>
<feature type="domain" description="Metallo-beta-lactamase" evidence="10">
    <location>
        <begin position="198"/>
        <end position="267"/>
    </location>
</feature>
<keyword evidence="12" id="KW-1185">Reference proteome</keyword>
<feature type="domain" description="Metallo-beta-lactamase" evidence="9">
    <location>
        <begin position="19"/>
        <end position="125"/>
    </location>
</feature>
<comment type="caution">
    <text evidence="11">The sequence shown here is derived from an EMBL/GenBank/DDBJ whole genome shotgun (WGS) entry which is preliminary data.</text>
</comment>
<keyword evidence="4 8" id="KW-0479">Metal-binding</keyword>
<feature type="binding site" evidence="8">
    <location>
        <position position="63"/>
    </location>
    <ligand>
        <name>Zn(2+)</name>
        <dbReference type="ChEBI" id="CHEBI:29105"/>
        <label>1</label>
        <note>catalytic</note>
    </ligand>
</feature>
<feature type="binding site" evidence="8">
    <location>
        <position position="208"/>
    </location>
    <ligand>
        <name>Zn(2+)</name>
        <dbReference type="ChEBI" id="CHEBI:29105"/>
        <label>1</label>
        <note>catalytic</note>
    </ligand>
</feature>
<protein>
    <recommendedName>
        <fullName evidence="8">Ribonuclease Z</fullName>
        <shortName evidence="8">RNase Z</shortName>
        <ecNumber evidence="8">3.1.26.11</ecNumber>
    </recommendedName>
    <alternativeName>
        <fullName evidence="8">tRNA 3 endonuclease</fullName>
    </alternativeName>
    <alternativeName>
        <fullName evidence="8">tRNase Z</fullName>
    </alternativeName>
</protein>
<dbReference type="NCBIfam" id="NF000805">
    <property type="entry name" value="PRK00055.2-3"/>
    <property type="match status" value="1"/>
</dbReference>
<keyword evidence="7 8" id="KW-0862">Zinc</keyword>
<evidence type="ECO:0000259" key="9">
    <source>
        <dbReference type="Pfam" id="PF00753"/>
    </source>
</evidence>
<dbReference type="InterPro" id="IPR013471">
    <property type="entry name" value="RNase_Z/BN"/>
</dbReference>
<dbReference type="PANTHER" id="PTHR46018">
    <property type="entry name" value="ZINC PHOSPHODIESTERASE ELAC PROTEIN 1"/>
    <property type="match status" value="1"/>
</dbReference>
<evidence type="ECO:0000256" key="2">
    <source>
        <dbReference type="ARBA" id="ARBA00022694"/>
    </source>
</evidence>
<feature type="binding site" evidence="8">
    <location>
        <position position="68"/>
    </location>
    <ligand>
        <name>Zn(2+)</name>
        <dbReference type="ChEBI" id="CHEBI:29105"/>
        <label>2</label>
        <note>catalytic</note>
    </ligand>
</feature>
<evidence type="ECO:0000313" key="12">
    <source>
        <dbReference type="Proteomes" id="UP001233673"/>
    </source>
</evidence>
<evidence type="ECO:0000256" key="5">
    <source>
        <dbReference type="ARBA" id="ARBA00022759"/>
    </source>
</evidence>
<comment type="catalytic activity">
    <reaction evidence="8">
        <text>Endonucleolytic cleavage of RNA, removing extra 3' nucleotides from tRNA precursor, generating 3' termini of tRNAs. A 3'-hydroxy group is left at the tRNA terminus and a 5'-phosphoryl group is left at the trailer molecule.</text>
        <dbReference type="EC" id="3.1.26.11"/>
    </reaction>
</comment>
<feature type="active site" description="Proton acceptor" evidence="8">
    <location>
        <position position="67"/>
    </location>
</feature>
<dbReference type="PANTHER" id="PTHR46018:SF2">
    <property type="entry name" value="ZINC PHOSPHODIESTERASE ELAC PROTEIN 1"/>
    <property type="match status" value="1"/>
</dbReference>
<dbReference type="Gene3D" id="3.60.15.10">
    <property type="entry name" value="Ribonuclease Z/Hydroxyacylglutathione hydrolase-like"/>
    <property type="match status" value="1"/>
</dbReference>
<keyword evidence="6 8" id="KW-0378">Hydrolase</keyword>
<evidence type="ECO:0000256" key="6">
    <source>
        <dbReference type="ARBA" id="ARBA00022801"/>
    </source>
</evidence>
<gene>
    <name evidence="8" type="primary">rnz</name>
    <name evidence="11" type="ORF">QOZ88_04255</name>
</gene>
<dbReference type="Pfam" id="PF12706">
    <property type="entry name" value="Lactamase_B_2"/>
    <property type="match status" value="1"/>
</dbReference>
<dbReference type="CDD" id="cd07717">
    <property type="entry name" value="RNaseZ_ZiPD-like_MBL-fold"/>
    <property type="match status" value="1"/>
</dbReference>
<proteinExistence type="inferred from homology"/>
<dbReference type="RefSeq" id="WP_305998543.1">
    <property type="nucleotide sequence ID" value="NZ_JASNFN010000002.1"/>
</dbReference>
<dbReference type="GO" id="GO:0042781">
    <property type="term" value="F:3'-tRNA processing endoribonuclease activity"/>
    <property type="evidence" value="ECO:0007669"/>
    <property type="project" value="UniProtKB-EC"/>
</dbReference>
<comment type="subunit">
    <text evidence="1 8">Homodimer.</text>
</comment>
<reference evidence="12" key="1">
    <citation type="submission" date="2023-05" db="EMBL/GenBank/DDBJ databases">
        <title>Draft genome of Pseudofrankia sp. BMG5.37.</title>
        <authorList>
            <person name="Gtari M."/>
            <person name="Ghodhbane F."/>
            <person name="Sbissi I."/>
        </authorList>
    </citation>
    <scope>NUCLEOTIDE SEQUENCE [LARGE SCALE GENOMIC DNA]</scope>
    <source>
        <strain evidence="12">BMG 814</strain>
    </source>
</reference>
<dbReference type="Pfam" id="PF00753">
    <property type="entry name" value="Lactamase_B"/>
    <property type="match status" value="1"/>
</dbReference>
<feature type="binding site" evidence="8">
    <location>
        <position position="141"/>
    </location>
    <ligand>
        <name>Zn(2+)</name>
        <dbReference type="ChEBI" id="CHEBI:29105"/>
        <label>1</label>
        <note>catalytic</note>
    </ligand>
</feature>
<comment type="similarity">
    <text evidence="8">Belongs to the RNase Z family.</text>
</comment>
<sequence>MSARELVVLGTSSQAPTRDRNHNGYLLRWDGEGLLFDPGEGTQRQLLLAGVPSSAITRICISHFHGDHCLGLPGVLQRMNLDRVAHPVPVHFPAGGRPWFDRLRSASVFHDVLDVPELAVAGDGPVAVGGFGTLDARRLDHPVETYGYRLVEPDGRRMLPDRLARHGIAGPDVGRLQRLGTLERGGRVVHLEEVSAPRPGQRFAFVMDTRLCDAVWALAEDADLLVVESTFLDADAGLAHEYGHLTARQAATVAADCGVRTLVLTHFSQRYDDPRRFGDEARPVFGGDVVVAADLQTVPVPPRAEAAAGTPAAGRVHPDRRACPTRSWVGATPTGCA</sequence>
<dbReference type="InterPro" id="IPR036866">
    <property type="entry name" value="RibonucZ/Hydroxyglut_hydro"/>
</dbReference>
<comment type="cofactor">
    <cofactor evidence="8">
        <name>Zn(2+)</name>
        <dbReference type="ChEBI" id="CHEBI:29105"/>
    </cofactor>
    <text evidence="8">Binds 2 Zn(2+) ions.</text>
</comment>
<feature type="binding site" evidence="8">
    <location>
        <position position="67"/>
    </location>
    <ligand>
        <name>Zn(2+)</name>
        <dbReference type="ChEBI" id="CHEBI:29105"/>
        <label>2</label>
        <note>catalytic</note>
    </ligand>
</feature>
<name>A0ABT9I8F4_9ACTN</name>
<evidence type="ECO:0000313" key="11">
    <source>
        <dbReference type="EMBL" id="MDP5181838.1"/>
    </source>
</evidence>
<evidence type="ECO:0000256" key="8">
    <source>
        <dbReference type="HAMAP-Rule" id="MF_01818"/>
    </source>
</evidence>
<dbReference type="EMBL" id="JASNFN010000002">
    <property type="protein sequence ID" value="MDP5181838.1"/>
    <property type="molecule type" value="Genomic_DNA"/>
</dbReference>
<accession>A0ABT9I8F4</accession>
<evidence type="ECO:0000256" key="4">
    <source>
        <dbReference type="ARBA" id="ARBA00022723"/>
    </source>
</evidence>
<evidence type="ECO:0000256" key="7">
    <source>
        <dbReference type="ARBA" id="ARBA00022833"/>
    </source>
</evidence>
<keyword evidence="3 8" id="KW-0540">Nuclease</keyword>
<feature type="binding site" evidence="8">
    <location>
        <position position="208"/>
    </location>
    <ligand>
        <name>Zn(2+)</name>
        <dbReference type="ChEBI" id="CHEBI:29105"/>
        <label>2</label>
        <note>catalytic</note>
    </ligand>
</feature>
<keyword evidence="5 8" id="KW-0255">Endonuclease</keyword>
<keyword evidence="2 8" id="KW-0819">tRNA processing</keyword>
<dbReference type="InterPro" id="IPR001279">
    <property type="entry name" value="Metallo-B-lactamas"/>
</dbReference>
<feature type="binding site" evidence="8">
    <location>
        <position position="266"/>
    </location>
    <ligand>
        <name>Zn(2+)</name>
        <dbReference type="ChEBI" id="CHEBI:29105"/>
        <label>2</label>
        <note>catalytic</note>
    </ligand>
</feature>
<dbReference type="SUPFAM" id="SSF56281">
    <property type="entry name" value="Metallo-hydrolase/oxidoreductase"/>
    <property type="match status" value="1"/>
</dbReference>
<evidence type="ECO:0000259" key="10">
    <source>
        <dbReference type="Pfam" id="PF12706"/>
    </source>
</evidence>
<evidence type="ECO:0000256" key="3">
    <source>
        <dbReference type="ARBA" id="ARBA00022722"/>
    </source>
</evidence>
<dbReference type="EC" id="3.1.26.11" evidence="8"/>
<dbReference type="HAMAP" id="MF_01818">
    <property type="entry name" value="RNase_Z_BN"/>
    <property type="match status" value="1"/>
</dbReference>
<organism evidence="11 12">
    <name type="scientific">Blastococcus carthaginiensis</name>
    <dbReference type="NCBI Taxonomy" id="3050034"/>
    <lineage>
        <taxon>Bacteria</taxon>
        <taxon>Bacillati</taxon>
        <taxon>Actinomycetota</taxon>
        <taxon>Actinomycetes</taxon>
        <taxon>Geodermatophilales</taxon>
        <taxon>Geodermatophilaceae</taxon>
        <taxon>Blastococcus</taxon>
    </lineage>
</organism>
<evidence type="ECO:0000256" key="1">
    <source>
        <dbReference type="ARBA" id="ARBA00011738"/>
    </source>
</evidence>
<comment type="function">
    <text evidence="8">Zinc phosphodiesterase, which displays some tRNA 3'-processing endonuclease activity. Probably involved in tRNA maturation, by removing a 3'-trailer from precursor tRNA.</text>
</comment>